<name>A0A7K0FR72_9SPHI</name>
<dbReference type="EMBL" id="WKJI01000004">
    <property type="protein sequence ID" value="MRX48499.1"/>
    <property type="molecule type" value="Genomic_DNA"/>
</dbReference>
<dbReference type="InterPro" id="IPR036156">
    <property type="entry name" value="Beta-gal/glucu_dom_sf"/>
</dbReference>
<evidence type="ECO:0000259" key="8">
    <source>
        <dbReference type="Pfam" id="PF22666"/>
    </source>
</evidence>
<organism evidence="9 10">
    <name type="scientific">Pedobacter puniceum</name>
    <dbReference type="NCBI Taxonomy" id="2666136"/>
    <lineage>
        <taxon>Bacteria</taxon>
        <taxon>Pseudomonadati</taxon>
        <taxon>Bacteroidota</taxon>
        <taxon>Sphingobacteriia</taxon>
        <taxon>Sphingobacteriales</taxon>
        <taxon>Sphingobacteriaceae</taxon>
        <taxon>Pedobacter</taxon>
    </lineage>
</organism>
<evidence type="ECO:0000256" key="3">
    <source>
        <dbReference type="ARBA" id="ARBA00023295"/>
    </source>
</evidence>
<evidence type="ECO:0000256" key="4">
    <source>
        <dbReference type="SAM" id="SignalP"/>
    </source>
</evidence>
<evidence type="ECO:0000256" key="1">
    <source>
        <dbReference type="ARBA" id="ARBA00007401"/>
    </source>
</evidence>
<feature type="domain" description="Beta-mannosidase-like galactose-binding" evidence="8">
    <location>
        <begin position="98"/>
        <end position="263"/>
    </location>
</feature>
<dbReference type="GO" id="GO:0004553">
    <property type="term" value="F:hydrolase activity, hydrolyzing O-glycosyl compounds"/>
    <property type="evidence" value="ECO:0007669"/>
    <property type="project" value="InterPro"/>
</dbReference>
<dbReference type="InterPro" id="IPR006103">
    <property type="entry name" value="Glyco_hydro_2_cat"/>
</dbReference>
<comment type="caution">
    <text evidence="9">The sequence shown here is derived from an EMBL/GenBank/DDBJ whole genome shotgun (WGS) entry which is preliminary data.</text>
</comment>
<keyword evidence="10" id="KW-1185">Reference proteome</keyword>
<dbReference type="Gene3D" id="2.60.120.260">
    <property type="entry name" value="Galactose-binding domain-like"/>
    <property type="match status" value="1"/>
</dbReference>
<comment type="similarity">
    <text evidence="1">Belongs to the glycosyl hydrolase 2 family.</text>
</comment>
<evidence type="ECO:0000313" key="9">
    <source>
        <dbReference type="EMBL" id="MRX48499.1"/>
    </source>
</evidence>
<dbReference type="GO" id="GO:0005975">
    <property type="term" value="P:carbohydrate metabolic process"/>
    <property type="evidence" value="ECO:0007669"/>
    <property type="project" value="InterPro"/>
</dbReference>
<feature type="domain" description="Exo-beta-D-glucosaminidase Ig-fold" evidence="7">
    <location>
        <begin position="842"/>
        <end position="946"/>
    </location>
</feature>
<feature type="signal peptide" evidence="4">
    <location>
        <begin position="1"/>
        <end position="24"/>
    </location>
</feature>
<reference evidence="9 10" key="1">
    <citation type="submission" date="2019-11" db="EMBL/GenBank/DDBJ databases">
        <authorList>
            <person name="Cheng Q."/>
            <person name="Yang Z."/>
        </authorList>
    </citation>
    <scope>NUCLEOTIDE SEQUENCE [LARGE SCALE GENOMIC DNA]</scope>
    <source>
        <strain evidence="9 10">HX-22-1</strain>
    </source>
</reference>
<dbReference type="SUPFAM" id="SSF49785">
    <property type="entry name" value="Galactose-binding domain-like"/>
    <property type="match status" value="1"/>
</dbReference>
<dbReference type="InterPro" id="IPR043534">
    <property type="entry name" value="EBDG/EBM"/>
</dbReference>
<dbReference type="Proteomes" id="UP000462931">
    <property type="component" value="Unassembled WGS sequence"/>
</dbReference>
<feature type="domain" description="Glycoside hydrolase family 2 immunoglobulin-like beta-sandwich" evidence="5">
    <location>
        <begin position="279"/>
        <end position="387"/>
    </location>
</feature>
<keyword evidence="4" id="KW-0732">Signal</keyword>
<evidence type="ECO:0000259" key="6">
    <source>
        <dbReference type="Pfam" id="PF02836"/>
    </source>
</evidence>
<dbReference type="InterPro" id="IPR006102">
    <property type="entry name" value="Ig-like_GH2"/>
</dbReference>
<evidence type="ECO:0000313" key="10">
    <source>
        <dbReference type="Proteomes" id="UP000462931"/>
    </source>
</evidence>
<feature type="domain" description="Glycoside hydrolase family 2 catalytic" evidence="6">
    <location>
        <begin position="460"/>
        <end position="599"/>
    </location>
</feature>
<gene>
    <name evidence="9" type="ORF">GJJ64_14995</name>
</gene>
<protein>
    <submittedName>
        <fullName evidence="9">Glycoside hydrolase family 2</fullName>
    </submittedName>
</protein>
<sequence length="957" mass="107997">MLWSGFKKTALTSLLILGATQLNAQQYKLNYGLSQPQDPATLPKSKAAVVLPVKKEKVEAKTILKPLANDELQITGGWEMIQASAVQASGEYISTAAVNTKSWYNATVPGTVLTTLVDQGVYPDPYFGLNNMYIPEDLCRQNWWYRTTFKTPVLNDKKQLWLVFNGINYQADIWMNGHLLGKMSGAFKTATYDISKHLNPKGENVVAVRIIPPQNPGIPHEESATAGRGPNGGLLAVDGPTFISSEGWDWVPGIRDRNIGIWQDVRLKLSGPVVIEYPQVITDLPLPDTSRAAITVKTELHNTSKTAQKVTLTGKIENITFSKTVDLAAGERKIVSFSPTEFAQLNLKNPRLWWPNGYGKQALYQLTLNAQVNGQSSDDKTTRFGIRELTYDLTVDFPQEKNKRVELNPITALKDGKALFDNANRREVANNVTIPSLLPGINPAVLQNSKETSTAPFLVIKVNGQKIYCKGGNWGMDDAMKRVSRTQLEPYFRLHKDANFTMIRNWTGESTEEVFYELCDEYGMLVWNDFWLSTEGYNLEVNDEHLFVENARDVVKRFRNHPSIAIWCPRNEGYALPKLDFELATLIAKEDGTRHYHGNSRLMNLRASGPWDYEKDPSVYFTKMADGFSTELGTPSVPTAASMRKMMAKEDVWPISDAWYYHDLHFGQHDYRRAIDSLYGPATNLEDFCKKAQMINYDSHRAMFESWNSKLWQNTSGLLLWMTHPAWPSTVWQVYSWDFETFGSYFASQKACEPVHVQMNLHNDEVVVVNTSLNAYKDAKLHLNVYDLDGKQIHQQKAIINVLANQLNKGFKAQLPANLPANYLVRLKLTDRNGKTLSDNDYWKNNGKEANFLAFNKLANVKLDIKINDKKTTETVKTYFTVSNPSATTAIAVKLNLKSCTTKEIILPAYFSDGYFNLLPGESRKLMVDYPIQNGEVEIAVDGYNIDSSKNIKIAAK</sequence>
<proteinExistence type="inferred from homology"/>
<feature type="chain" id="PRO_5029544646" evidence="4">
    <location>
        <begin position="25"/>
        <end position="957"/>
    </location>
</feature>
<dbReference type="SUPFAM" id="SSF49303">
    <property type="entry name" value="beta-Galactosidase/glucuronidase domain"/>
    <property type="match status" value="3"/>
</dbReference>
<keyword evidence="3" id="KW-0326">Glycosidase</keyword>
<evidence type="ECO:0000256" key="2">
    <source>
        <dbReference type="ARBA" id="ARBA00022801"/>
    </source>
</evidence>
<dbReference type="Gene3D" id="2.60.40.10">
    <property type="entry name" value="Immunoglobulins"/>
    <property type="match status" value="3"/>
</dbReference>
<dbReference type="Pfam" id="PF02836">
    <property type="entry name" value="Glyco_hydro_2_C"/>
    <property type="match status" value="1"/>
</dbReference>
<dbReference type="InterPro" id="IPR013783">
    <property type="entry name" value="Ig-like_fold"/>
</dbReference>
<evidence type="ECO:0000259" key="7">
    <source>
        <dbReference type="Pfam" id="PF18368"/>
    </source>
</evidence>
<dbReference type="Gene3D" id="3.20.20.80">
    <property type="entry name" value="Glycosidases"/>
    <property type="match status" value="1"/>
</dbReference>
<dbReference type="Pfam" id="PF18368">
    <property type="entry name" value="Ig_GlcNase"/>
    <property type="match status" value="1"/>
</dbReference>
<dbReference type="PANTHER" id="PTHR43536">
    <property type="entry name" value="MANNOSYLGLYCOPROTEIN ENDO-BETA-MANNOSIDASE"/>
    <property type="match status" value="1"/>
</dbReference>
<dbReference type="PANTHER" id="PTHR43536:SF1">
    <property type="entry name" value="MANNOSYLGLYCOPROTEIN ENDO-BETA-MANNOSIDASE"/>
    <property type="match status" value="1"/>
</dbReference>
<dbReference type="Pfam" id="PF00703">
    <property type="entry name" value="Glyco_hydro_2"/>
    <property type="match status" value="1"/>
</dbReference>
<dbReference type="InterPro" id="IPR041351">
    <property type="entry name" value="Ig_GlcNase"/>
</dbReference>
<keyword evidence="2 9" id="KW-0378">Hydrolase</keyword>
<dbReference type="Pfam" id="PF22666">
    <property type="entry name" value="Glyco_hydro_2_N2"/>
    <property type="match status" value="1"/>
</dbReference>
<dbReference type="InterPro" id="IPR054593">
    <property type="entry name" value="Beta-mannosidase-like_N2"/>
</dbReference>
<dbReference type="InterPro" id="IPR008979">
    <property type="entry name" value="Galactose-bd-like_sf"/>
</dbReference>
<dbReference type="AlphaFoldDB" id="A0A7K0FR72"/>
<accession>A0A7K0FR72</accession>
<dbReference type="SUPFAM" id="SSF51445">
    <property type="entry name" value="(Trans)glycosidases"/>
    <property type="match status" value="1"/>
</dbReference>
<dbReference type="InterPro" id="IPR017853">
    <property type="entry name" value="GH"/>
</dbReference>
<evidence type="ECO:0000259" key="5">
    <source>
        <dbReference type="Pfam" id="PF00703"/>
    </source>
</evidence>